<dbReference type="EMBL" id="JAPFFF010000008">
    <property type="protein sequence ID" value="KAK8884809.1"/>
    <property type="molecule type" value="Genomic_DNA"/>
</dbReference>
<dbReference type="PANTHER" id="PTHR13902">
    <property type="entry name" value="SERINE/THREONINE-PROTEIN KINASE WNK WITH NO LYSINE -RELATED"/>
    <property type="match status" value="1"/>
</dbReference>
<protein>
    <recommendedName>
        <fullName evidence="1">Protein kinase domain-containing protein</fullName>
    </recommendedName>
</protein>
<keyword evidence="3" id="KW-1185">Reference proteome</keyword>
<evidence type="ECO:0000313" key="3">
    <source>
        <dbReference type="Proteomes" id="UP001470230"/>
    </source>
</evidence>
<accession>A0ABR2K128</accession>
<proteinExistence type="predicted"/>
<organism evidence="2 3">
    <name type="scientific">Tritrichomonas musculus</name>
    <dbReference type="NCBI Taxonomy" id="1915356"/>
    <lineage>
        <taxon>Eukaryota</taxon>
        <taxon>Metamonada</taxon>
        <taxon>Parabasalia</taxon>
        <taxon>Tritrichomonadida</taxon>
        <taxon>Tritrichomonadidae</taxon>
        <taxon>Tritrichomonas</taxon>
    </lineage>
</organism>
<dbReference type="Gene3D" id="1.10.510.10">
    <property type="entry name" value="Transferase(Phosphotransferase) domain 1"/>
    <property type="match status" value="1"/>
</dbReference>
<comment type="caution">
    <text evidence="2">The sequence shown here is derived from an EMBL/GenBank/DDBJ whole genome shotgun (WGS) entry which is preliminary data.</text>
</comment>
<gene>
    <name evidence="2" type="ORF">M9Y10_043929</name>
</gene>
<reference evidence="2 3" key="1">
    <citation type="submission" date="2024-04" db="EMBL/GenBank/DDBJ databases">
        <title>Tritrichomonas musculus Genome.</title>
        <authorList>
            <person name="Alves-Ferreira E."/>
            <person name="Grigg M."/>
            <person name="Lorenzi H."/>
            <person name="Galac M."/>
        </authorList>
    </citation>
    <scope>NUCLEOTIDE SEQUENCE [LARGE SCALE GENOMIC DNA]</scope>
    <source>
        <strain evidence="2 3">EAF2021</strain>
    </source>
</reference>
<dbReference type="InterPro" id="IPR050588">
    <property type="entry name" value="WNK_Ser-Thr_kinase"/>
</dbReference>
<dbReference type="Pfam" id="PF00069">
    <property type="entry name" value="Pkinase"/>
    <property type="match status" value="1"/>
</dbReference>
<dbReference type="InterPro" id="IPR000719">
    <property type="entry name" value="Prot_kinase_dom"/>
</dbReference>
<evidence type="ECO:0000259" key="1">
    <source>
        <dbReference type="PROSITE" id="PS50011"/>
    </source>
</evidence>
<dbReference type="SUPFAM" id="SSF56112">
    <property type="entry name" value="Protein kinase-like (PK-like)"/>
    <property type="match status" value="1"/>
</dbReference>
<dbReference type="InterPro" id="IPR011009">
    <property type="entry name" value="Kinase-like_dom_sf"/>
</dbReference>
<dbReference type="Gene3D" id="3.30.200.20">
    <property type="entry name" value="Phosphorylase Kinase, domain 1"/>
    <property type="match status" value="1"/>
</dbReference>
<dbReference type="SMART" id="SM00220">
    <property type="entry name" value="S_TKc"/>
    <property type="match status" value="1"/>
</dbReference>
<feature type="domain" description="Protein kinase" evidence="1">
    <location>
        <begin position="1"/>
        <end position="266"/>
    </location>
</feature>
<dbReference type="PROSITE" id="PS50011">
    <property type="entry name" value="PROTEIN_KINASE_DOM"/>
    <property type="match status" value="1"/>
</dbReference>
<name>A0ABR2K128_9EUKA</name>
<sequence length="297" mass="33794">MITETKDPNERFVKMNQVKASYHDFVCYLGVEQSNGIQVYWYEFINDKLTEKERDESFQNLSKVKNIHCPIILNIIDLWKTSLPQAFVVITEAAQFPSLPEYMRMIDSRPSQKNLIKWFKNLATGVQALHHLNIWHGSLSLSKVFIKPGAGTVKLSLPLSTLSGRKTAPSSINLEVYNAPERLRGIKALSNDIWSLGIILIELFTGEEPYNEAETPEDLFNAIVQCKPPRSIDKVESPLARDLINKCLTEQSSRINIDMLLSHNVFKATDQTSEYSQQIPLDNIQKQKGSSDIEQLI</sequence>
<dbReference type="Proteomes" id="UP001470230">
    <property type="component" value="Unassembled WGS sequence"/>
</dbReference>
<evidence type="ECO:0000313" key="2">
    <source>
        <dbReference type="EMBL" id="KAK8884809.1"/>
    </source>
</evidence>